<evidence type="ECO:0000313" key="3">
    <source>
        <dbReference type="EMBL" id="PHQ51638.1"/>
    </source>
</evidence>
<evidence type="ECO:0008006" key="5">
    <source>
        <dbReference type="Google" id="ProtNLM"/>
    </source>
</evidence>
<accession>A0A2G1XCD9</accession>
<dbReference type="Pfam" id="PF03995">
    <property type="entry name" value="Inhibitor_I36"/>
    <property type="match status" value="1"/>
</dbReference>
<reference evidence="2 4" key="1">
    <citation type="journal article" date="2017" name="Biochemistry">
        <title>Identification of the Biosynthetic Pathway for the Antibiotic Bicyclomycin.</title>
        <authorList>
            <person name="Patteson J."/>
            <person name="Cai W."/>
            <person name="Johnson R.A."/>
            <person name="Santa Maria K."/>
            <person name="Li B."/>
        </authorList>
    </citation>
    <scope>NUCLEOTIDE SEQUENCE [LARGE SCALE GENOMIC DNA]</scope>
    <source>
        <strain evidence="2 4">ATCC 21532</strain>
    </source>
</reference>
<name>A0A2G1XCD9_STRCJ</name>
<gene>
    <name evidence="3" type="ORF">BLA24_12450</name>
    <name evidence="2" type="ORF">BLA24_28055</name>
</gene>
<dbReference type="RefSeq" id="WP_099199064.1">
    <property type="nucleotide sequence ID" value="NZ_JBIRXA010000006.1"/>
</dbReference>
<dbReference type="AlphaFoldDB" id="A0A2G1XCD9"/>
<dbReference type="EMBL" id="NHZO01000140">
    <property type="protein sequence ID" value="PHQ51638.1"/>
    <property type="molecule type" value="Genomic_DNA"/>
</dbReference>
<evidence type="ECO:0000256" key="1">
    <source>
        <dbReference type="SAM" id="SignalP"/>
    </source>
</evidence>
<dbReference type="InterPro" id="IPR011024">
    <property type="entry name" value="G_crystallin-like"/>
</dbReference>
<sequence>MKLRMWPLCAVSALAMLFPVTAAQAAPAAAAPACPGGSVCFYSGSDYSGKSWEWTANSGYRDLPPALHDHVGSFVANTDACFIAYQPTEKRAVHNGDWRRDYRGDFGGRMDGVGPGHC</sequence>
<comment type="caution">
    <text evidence="2">The sequence shown here is derived from an EMBL/GenBank/DDBJ whole genome shotgun (WGS) entry which is preliminary data.</text>
</comment>
<keyword evidence="1" id="KW-0732">Signal</keyword>
<evidence type="ECO:0000313" key="2">
    <source>
        <dbReference type="EMBL" id="PHQ48913.1"/>
    </source>
</evidence>
<feature type="chain" id="PRO_5014078305" description="Peptidase inhibitor family I36 protein" evidence="1">
    <location>
        <begin position="26"/>
        <end position="118"/>
    </location>
</feature>
<dbReference type="Proteomes" id="UP000222531">
    <property type="component" value="Unassembled WGS sequence"/>
</dbReference>
<feature type="signal peptide" evidence="1">
    <location>
        <begin position="1"/>
        <end position="25"/>
    </location>
</feature>
<evidence type="ECO:0000313" key="4">
    <source>
        <dbReference type="Proteomes" id="UP000222531"/>
    </source>
</evidence>
<protein>
    <recommendedName>
        <fullName evidence="5">Peptidase inhibitor family I36 protein</fullName>
    </recommendedName>
</protein>
<organism evidence="2 4">
    <name type="scientific">Streptomyces cinnamoneus</name>
    <name type="common">Streptoverticillium cinnamoneum</name>
    <dbReference type="NCBI Taxonomy" id="53446"/>
    <lineage>
        <taxon>Bacteria</taxon>
        <taxon>Bacillati</taxon>
        <taxon>Actinomycetota</taxon>
        <taxon>Actinomycetes</taxon>
        <taxon>Kitasatosporales</taxon>
        <taxon>Streptomycetaceae</taxon>
        <taxon>Streptomyces</taxon>
        <taxon>Streptomyces cinnamoneus group</taxon>
    </lineage>
</organism>
<dbReference type="EMBL" id="NHZO01000156">
    <property type="protein sequence ID" value="PHQ48913.1"/>
    <property type="molecule type" value="Genomic_DNA"/>
</dbReference>
<dbReference type="OrthoDB" id="3537750at2"/>
<keyword evidence="4" id="KW-1185">Reference proteome</keyword>
<proteinExistence type="predicted"/>
<dbReference type="SUPFAM" id="SSF49695">
    <property type="entry name" value="gamma-Crystallin-like"/>
    <property type="match status" value="1"/>
</dbReference>
<dbReference type="Gene3D" id="2.60.20.10">
    <property type="entry name" value="Crystallins"/>
    <property type="match status" value="1"/>
</dbReference>